<dbReference type="InterPro" id="IPR000073">
    <property type="entry name" value="AB_hydrolase_1"/>
</dbReference>
<evidence type="ECO:0000259" key="1">
    <source>
        <dbReference type="Pfam" id="PF00561"/>
    </source>
</evidence>
<accession>A0A132PD67</accession>
<dbReference type="SUPFAM" id="SSF53474">
    <property type="entry name" value="alpha/beta-Hydrolases"/>
    <property type="match status" value="1"/>
</dbReference>
<dbReference type="PATRIC" id="fig|59750.3.peg.4235"/>
<dbReference type="PANTHER" id="PTHR43798">
    <property type="entry name" value="MONOACYLGLYCEROL LIPASE"/>
    <property type="match status" value="1"/>
</dbReference>
<dbReference type="EMBL" id="LGTW01000029">
    <property type="protein sequence ID" value="KWX20288.1"/>
    <property type="molecule type" value="Genomic_DNA"/>
</dbReference>
<dbReference type="GO" id="GO:0016020">
    <property type="term" value="C:membrane"/>
    <property type="evidence" value="ECO:0007669"/>
    <property type="project" value="TreeGrafter"/>
</dbReference>
<dbReference type="PANTHER" id="PTHR43798:SF33">
    <property type="entry name" value="HYDROLASE, PUTATIVE (AFU_ORTHOLOGUE AFUA_2G14860)-RELATED"/>
    <property type="match status" value="1"/>
</dbReference>
<dbReference type="AlphaFoldDB" id="A0A132PD67"/>
<dbReference type="Proteomes" id="UP000070612">
    <property type="component" value="Unassembled WGS sequence"/>
</dbReference>
<comment type="caution">
    <text evidence="2">The sequence shown here is derived from an EMBL/GenBank/DDBJ whole genome shotgun (WGS) entry which is preliminary data.</text>
</comment>
<dbReference type="Pfam" id="PF00561">
    <property type="entry name" value="Abhydrolase_1"/>
    <property type="match status" value="1"/>
</dbReference>
<reference evidence="2 3" key="1">
    <citation type="submission" date="2015-07" db="EMBL/GenBank/DDBJ databases">
        <title>A draft genome sequence of Mycobacterium wolinskyi.</title>
        <authorList>
            <person name="de Man T.J."/>
            <person name="Perry K.A."/>
            <person name="Coulliette A.D."/>
            <person name="Jensen B."/>
            <person name="Toney N.C."/>
            <person name="Limbago B.M."/>
            <person name="Noble-Wang J."/>
        </authorList>
    </citation>
    <scope>NUCLEOTIDE SEQUENCE [LARGE SCALE GENOMIC DNA]</scope>
    <source>
        <strain evidence="2 3">CDC_01</strain>
    </source>
</reference>
<dbReference type="GO" id="GO:0016787">
    <property type="term" value="F:hydrolase activity"/>
    <property type="evidence" value="ECO:0007669"/>
    <property type="project" value="UniProtKB-KW"/>
</dbReference>
<protein>
    <submittedName>
        <fullName evidence="2">Hydrolase</fullName>
    </submittedName>
</protein>
<dbReference type="STRING" id="59750.AWC31_26270"/>
<sequence length="230" mass="25175">MVADDGTLLHVGVTGAGPDVVVLSGGPGCVHYLEDDALAPRGMRAWFPEPRGVALSAGGPHDLAQAVADLESVRRSQRIDRWVVVGHSWGSDLAVRYALDHPDRVASVVGVAGHGLHKDRTWSQAYEAARHLEADLQIPWEPAIHAALTASFVQWIHEPDLLRRLADSDVPMTFLAAEHDIRPSWPLRQLAALVRHGRFEEIPDVGHNLWSTDPDVWVDYVTKACLGVVL</sequence>
<dbReference type="InterPro" id="IPR029058">
    <property type="entry name" value="AB_hydrolase_fold"/>
</dbReference>
<keyword evidence="3" id="KW-1185">Reference proteome</keyword>
<evidence type="ECO:0000313" key="2">
    <source>
        <dbReference type="EMBL" id="KWX20288.1"/>
    </source>
</evidence>
<name>A0A132PD67_9MYCO</name>
<feature type="domain" description="AB hydrolase-1" evidence="1">
    <location>
        <begin position="20"/>
        <end position="129"/>
    </location>
</feature>
<gene>
    <name evidence="2" type="ORF">AFM11_31655</name>
</gene>
<organism evidence="2 3">
    <name type="scientific">Mycolicibacterium wolinskyi</name>
    <dbReference type="NCBI Taxonomy" id="59750"/>
    <lineage>
        <taxon>Bacteria</taxon>
        <taxon>Bacillati</taxon>
        <taxon>Actinomycetota</taxon>
        <taxon>Actinomycetes</taxon>
        <taxon>Mycobacteriales</taxon>
        <taxon>Mycobacteriaceae</taxon>
        <taxon>Mycolicibacterium</taxon>
    </lineage>
</organism>
<dbReference type="Gene3D" id="3.40.50.1820">
    <property type="entry name" value="alpha/beta hydrolase"/>
    <property type="match status" value="1"/>
</dbReference>
<keyword evidence="2" id="KW-0378">Hydrolase</keyword>
<evidence type="ECO:0000313" key="3">
    <source>
        <dbReference type="Proteomes" id="UP000070612"/>
    </source>
</evidence>
<dbReference type="InterPro" id="IPR050266">
    <property type="entry name" value="AB_hydrolase_sf"/>
</dbReference>
<proteinExistence type="predicted"/>